<feature type="binding site" evidence="14">
    <location>
        <position position="388"/>
    </location>
    <ligand>
        <name>Zn(2+)</name>
        <dbReference type="ChEBI" id="CHEBI:29105"/>
    </ligand>
</feature>
<comment type="similarity">
    <text evidence="14">Belongs to the transpeptidase family. MrdA subfamily.</text>
</comment>
<evidence type="ECO:0000256" key="6">
    <source>
        <dbReference type="ARBA" id="ARBA00022670"/>
    </source>
</evidence>
<dbReference type="PANTHER" id="PTHR30627:SF2">
    <property type="entry name" value="PEPTIDOGLYCAN D,D-TRANSPEPTIDASE MRDA"/>
    <property type="match status" value="1"/>
</dbReference>
<keyword evidence="13 14" id="KW-0961">Cell wall biogenesis/degradation</keyword>
<dbReference type="EMBL" id="FOSP01000020">
    <property type="protein sequence ID" value="SFK90432.1"/>
    <property type="molecule type" value="Genomic_DNA"/>
</dbReference>
<comment type="catalytic activity">
    <reaction evidence="14">
        <text>Preferential cleavage: (Ac)2-L-Lys-D-Ala-|-D-Ala. Also transpeptidation of peptidyl-alanyl moieties that are N-acyl substituents of D-alanine.</text>
        <dbReference type="EC" id="3.4.16.4"/>
    </reaction>
</comment>
<organism evidence="17 18">
    <name type="scientific">Nitrosomonas aestuarii</name>
    <dbReference type="NCBI Taxonomy" id="52441"/>
    <lineage>
        <taxon>Bacteria</taxon>
        <taxon>Pseudomonadati</taxon>
        <taxon>Pseudomonadota</taxon>
        <taxon>Betaproteobacteria</taxon>
        <taxon>Nitrosomonadales</taxon>
        <taxon>Nitrosomonadaceae</taxon>
        <taxon>Nitrosomonas</taxon>
    </lineage>
</organism>
<comment type="pathway">
    <text evidence="14">Cell wall biogenesis; peptidoglycan biosynthesis.</text>
</comment>
<evidence type="ECO:0000256" key="1">
    <source>
        <dbReference type="ARBA" id="ARBA00004167"/>
    </source>
</evidence>
<keyword evidence="14" id="KW-0479">Metal-binding</keyword>
<reference evidence="18" key="1">
    <citation type="submission" date="2016-10" db="EMBL/GenBank/DDBJ databases">
        <authorList>
            <person name="Varghese N."/>
            <person name="Submissions S."/>
        </authorList>
    </citation>
    <scope>NUCLEOTIDE SEQUENCE [LARGE SCALE GENOMIC DNA]</scope>
    <source>
        <strain evidence="18">Nm69</strain>
    </source>
</reference>
<dbReference type="PANTHER" id="PTHR30627">
    <property type="entry name" value="PEPTIDOGLYCAN D,D-TRANSPEPTIDASE"/>
    <property type="match status" value="1"/>
</dbReference>
<evidence type="ECO:0000256" key="14">
    <source>
        <dbReference type="HAMAP-Rule" id="MF_02081"/>
    </source>
</evidence>
<feature type="binding site" evidence="14">
    <location>
        <position position="375"/>
    </location>
    <ligand>
        <name>Zn(2+)</name>
        <dbReference type="ChEBI" id="CHEBI:29105"/>
    </ligand>
</feature>
<evidence type="ECO:0000259" key="15">
    <source>
        <dbReference type="Pfam" id="PF00905"/>
    </source>
</evidence>
<evidence type="ECO:0000313" key="17">
    <source>
        <dbReference type="EMBL" id="SFK90432.1"/>
    </source>
</evidence>
<dbReference type="Gene3D" id="3.40.710.10">
    <property type="entry name" value="DD-peptidase/beta-lactamase superfamily"/>
    <property type="match status" value="1"/>
</dbReference>
<evidence type="ECO:0000259" key="16">
    <source>
        <dbReference type="Pfam" id="PF03717"/>
    </source>
</evidence>
<dbReference type="InterPro" id="IPR012338">
    <property type="entry name" value="Beta-lactam/transpept-like"/>
</dbReference>
<keyword evidence="14" id="KW-0862">Zinc</keyword>
<keyword evidence="17" id="KW-0808">Transferase</keyword>
<evidence type="ECO:0000256" key="13">
    <source>
        <dbReference type="ARBA" id="ARBA00023316"/>
    </source>
</evidence>
<dbReference type="GO" id="GO:0005886">
    <property type="term" value="C:plasma membrane"/>
    <property type="evidence" value="ECO:0007669"/>
    <property type="project" value="UniProtKB-SubCell"/>
</dbReference>
<evidence type="ECO:0000313" key="18">
    <source>
        <dbReference type="Proteomes" id="UP000199533"/>
    </source>
</evidence>
<dbReference type="GO" id="GO:0008360">
    <property type="term" value="P:regulation of cell shape"/>
    <property type="evidence" value="ECO:0007669"/>
    <property type="project" value="UniProtKB-KW"/>
</dbReference>
<feature type="binding site" evidence="14">
    <location>
        <position position="354"/>
    </location>
    <ligand>
        <name>Zn(2+)</name>
        <dbReference type="ChEBI" id="CHEBI:29105"/>
    </ligand>
</feature>
<evidence type="ECO:0000256" key="12">
    <source>
        <dbReference type="ARBA" id="ARBA00023136"/>
    </source>
</evidence>
<dbReference type="GO" id="GO:0071555">
    <property type="term" value="P:cell wall organization"/>
    <property type="evidence" value="ECO:0007669"/>
    <property type="project" value="UniProtKB-KW"/>
</dbReference>
<accession>A0A1I4DAB3</accession>
<keyword evidence="5 14" id="KW-0121">Carboxypeptidase</keyword>
<keyword evidence="3 14" id="KW-1003">Cell membrane</keyword>
<evidence type="ECO:0000256" key="3">
    <source>
        <dbReference type="ARBA" id="ARBA00022475"/>
    </source>
</evidence>
<feature type="active site" description="Acyl-ester intermediate" evidence="14">
    <location>
        <position position="330"/>
    </location>
</feature>
<gene>
    <name evidence="14" type="primary">mrdA</name>
    <name evidence="17" type="ORF">SAMN05216302_102027</name>
</gene>
<keyword evidence="9 14" id="KW-0133">Cell shape</keyword>
<feature type="domain" description="Penicillin-binding protein dimerisation" evidence="16">
    <location>
        <begin position="65"/>
        <end position="238"/>
    </location>
</feature>
<feature type="binding site" evidence="14">
    <location>
        <position position="369"/>
    </location>
    <ligand>
        <name>Zn(2+)</name>
        <dbReference type="ChEBI" id="CHEBI:29105"/>
    </ligand>
</feature>
<comment type="cofactor">
    <cofactor evidence="14">
        <name>Zn(2+)</name>
        <dbReference type="ChEBI" id="CHEBI:29105"/>
    </cofactor>
    <text evidence="14">Binds one Zn(2+) ion per subunit.</text>
</comment>
<dbReference type="SUPFAM" id="SSF56601">
    <property type="entry name" value="beta-lactamase/transpeptidase-like"/>
    <property type="match status" value="1"/>
</dbReference>
<keyword evidence="7 14" id="KW-0812">Transmembrane</keyword>
<dbReference type="GO" id="GO:0008270">
    <property type="term" value="F:zinc ion binding"/>
    <property type="evidence" value="ECO:0007669"/>
    <property type="project" value="UniProtKB-UniRule"/>
</dbReference>
<dbReference type="GO" id="GO:0006508">
    <property type="term" value="P:proteolysis"/>
    <property type="evidence" value="ECO:0007669"/>
    <property type="project" value="UniProtKB-KW"/>
</dbReference>
<dbReference type="GO" id="GO:0009252">
    <property type="term" value="P:peptidoglycan biosynthetic process"/>
    <property type="evidence" value="ECO:0007669"/>
    <property type="project" value="UniProtKB-UniRule"/>
</dbReference>
<dbReference type="InterPro" id="IPR017790">
    <property type="entry name" value="Penicillin-binding_protein_2"/>
</dbReference>
<dbReference type="GO" id="GO:0016740">
    <property type="term" value="F:transferase activity"/>
    <property type="evidence" value="ECO:0007669"/>
    <property type="project" value="UniProtKB-KW"/>
</dbReference>
<dbReference type="EC" id="3.4.16.4" evidence="14"/>
<keyword evidence="4 14" id="KW-0997">Cell inner membrane</keyword>
<dbReference type="NCBIfam" id="TIGR03423">
    <property type="entry name" value="pbp2_mrdA"/>
    <property type="match status" value="1"/>
</dbReference>
<dbReference type="InterPro" id="IPR005311">
    <property type="entry name" value="PBP_dimer"/>
</dbReference>
<dbReference type="SUPFAM" id="SSF56519">
    <property type="entry name" value="Penicillin binding protein dimerisation domain"/>
    <property type="match status" value="1"/>
</dbReference>
<protein>
    <recommendedName>
        <fullName evidence="14">Peptidoglycan D,D-transpeptidase MrdA</fullName>
        <ecNumber evidence="14">3.4.16.4</ecNumber>
    </recommendedName>
    <alternativeName>
        <fullName evidence="14">Penicillin-binding protein 2</fullName>
        <shortName evidence="14">PBP-2</shortName>
    </alternativeName>
</protein>
<dbReference type="UniPathway" id="UPA00219"/>
<dbReference type="FunFam" id="3.40.710.10:FF:000024">
    <property type="entry name" value="Penicillin-binding protein 2"/>
    <property type="match status" value="1"/>
</dbReference>
<dbReference type="InterPro" id="IPR050515">
    <property type="entry name" value="Beta-lactam/transpept"/>
</dbReference>
<dbReference type="GO" id="GO:0009002">
    <property type="term" value="F:serine-type D-Ala-D-Ala carboxypeptidase activity"/>
    <property type="evidence" value="ECO:0007669"/>
    <property type="project" value="UniProtKB-UniRule"/>
</dbReference>
<dbReference type="GO" id="GO:0008658">
    <property type="term" value="F:penicillin binding"/>
    <property type="evidence" value="ECO:0007669"/>
    <property type="project" value="InterPro"/>
</dbReference>
<proteinExistence type="inferred from homology"/>
<keyword evidence="12 14" id="KW-0472">Membrane</keyword>
<keyword evidence="6 14" id="KW-0645">Protease</keyword>
<dbReference type="Proteomes" id="UP000199533">
    <property type="component" value="Unassembled WGS sequence"/>
</dbReference>
<evidence type="ECO:0000256" key="11">
    <source>
        <dbReference type="ARBA" id="ARBA00022989"/>
    </source>
</evidence>
<dbReference type="Gene3D" id="3.90.1310.10">
    <property type="entry name" value="Penicillin-binding protein 2a (Domain 2)"/>
    <property type="match status" value="1"/>
</dbReference>
<dbReference type="AlphaFoldDB" id="A0A1I4DAB3"/>
<keyword evidence="18" id="KW-1185">Reference proteome</keyword>
<comment type="subcellular location">
    <subcellularLocation>
        <location evidence="14">Cell inner membrane</location>
        <topology evidence="14">Single-pass membrane protein</topology>
    </subcellularLocation>
    <subcellularLocation>
        <location evidence="2">Cell membrane</location>
    </subcellularLocation>
    <subcellularLocation>
        <location evidence="1">Membrane</location>
        <topology evidence="1">Single-pass membrane protein</topology>
    </subcellularLocation>
</comment>
<dbReference type="Gene3D" id="3.30.1390.30">
    <property type="entry name" value="Penicillin-binding protein 2a, domain 3"/>
    <property type="match status" value="1"/>
</dbReference>
<evidence type="ECO:0000256" key="7">
    <source>
        <dbReference type="ARBA" id="ARBA00022692"/>
    </source>
</evidence>
<dbReference type="OrthoDB" id="9789078at2"/>
<evidence type="ECO:0000256" key="2">
    <source>
        <dbReference type="ARBA" id="ARBA00004236"/>
    </source>
</evidence>
<keyword evidence="8 14" id="KW-0378">Hydrolase</keyword>
<evidence type="ECO:0000256" key="5">
    <source>
        <dbReference type="ARBA" id="ARBA00022645"/>
    </source>
</evidence>
<feature type="domain" description="Penicillin-binding protein transpeptidase" evidence="15">
    <location>
        <begin position="271"/>
        <end position="609"/>
    </location>
</feature>
<evidence type="ECO:0000256" key="8">
    <source>
        <dbReference type="ARBA" id="ARBA00022801"/>
    </source>
</evidence>
<dbReference type="InterPro" id="IPR001460">
    <property type="entry name" value="PCN-bd_Tpept"/>
</dbReference>
<dbReference type="HAMAP" id="MF_02081">
    <property type="entry name" value="MrdA_transpept"/>
    <property type="match status" value="1"/>
</dbReference>
<dbReference type="Pfam" id="PF03717">
    <property type="entry name" value="PBP_dimer"/>
    <property type="match status" value="1"/>
</dbReference>
<keyword evidence="10 14" id="KW-0573">Peptidoglycan synthesis</keyword>
<dbReference type="STRING" id="52441.SAMN05216302_102027"/>
<keyword evidence="11 14" id="KW-1133">Transmembrane helix</keyword>
<name>A0A1I4DAB3_9PROT</name>
<dbReference type="RefSeq" id="WP_090700621.1">
    <property type="nucleotide sequence ID" value="NZ_FOSP01000020.1"/>
</dbReference>
<dbReference type="InterPro" id="IPR036138">
    <property type="entry name" value="PBP_dimer_sf"/>
</dbReference>
<comment type="function">
    <text evidence="14">Catalyzes cross-linking of the peptidoglycan cell wall.</text>
</comment>
<evidence type="ECO:0000256" key="10">
    <source>
        <dbReference type="ARBA" id="ARBA00022984"/>
    </source>
</evidence>
<feature type="transmembrane region" description="Helical" evidence="14">
    <location>
        <begin position="21"/>
        <end position="41"/>
    </location>
</feature>
<evidence type="ECO:0000256" key="4">
    <source>
        <dbReference type="ARBA" id="ARBA00022519"/>
    </source>
</evidence>
<sequence length="635" mass="70992">MKPTVELRNHPLELYKFRRRLAFSAGFILLLFLALLSRFFYLQVTQGEHYHTLAEANRISIAPLVPNRGLILDRNGKILAQNYSTYTLEITPNKIQDLESTLEELATIIEITPGDLEQFRKLLRENKRFKSLPIRNRLTDKEVARFAAHRYRFPGIEIQARILRYYPYGELASHVVGYISRISDKDLEYLEQSGELDNYRGSHFIGRIGIEQSYEKELHGITGFDEVETDAAGRSIRVLSRTPPVSGNNLLLTLDINLQQVADDAFGNRRGALVAIDPNNGEVLAFVSKPGFDANLFVGGIDHKNWNLLNNSIDRPLNNRALRGVYPPGSTFKPFMALAALELGLRSPGYAISDIGYFTLPGSERRYRDWKVGGHGRVDLHKSLVVSCDTYYYSLAHDMGIDRIHSYIKQFGLGKKTGIDIFGEIEGLLPSQEWKMRRHNQRWYAGDTISVGIGQGYVLTTPLQLAFATAIIANHGTAYQPHLVKQITNSQTDTARELSKQKLYTINHQPQNMELVRKAMVDVTRPGGTAANSAAGAEYTFAGKTGTSQVIGIKQNERYKEELVAERHRDHAMFVAYAPAENPTIALAILVENGGSGGSTAAPIARQVLDYFLLGKLPVSKEAESVAVSAHTHDH</sequence>
<dbReference type="GO" id="GO:0071972">
    <property type="term" value="F:peptidoglycan L,D-transpeptidase activity"/>
    <property type="evidence" value="ECO:0007669"/>
    <property type="project" value="TreeGrafter"/>
</dbReference>
<dbReference type="Pfam" id="PF00905">
    <property type="entry name" value="Transpeptidase"/>
    <property type="match status" value="1"/>
</dbReference>
<evidence type="ECO:0000256" key="9">
    <source>
        <dbReference type="ARBA" id="ARBA00022960"/>
    </source>
</evidence>